<dbReference type="AlphaFoldDB" id="A0A7Y3TWL7"/>
<dbReference type="GO" id="GO:0020037">
    <property type="term" value="F:heme binding"/>
    <property type="evidence" value="ECO:0007669"/>
    <property type="project" value="InterPro"/>
</dbReference>
<proteinExistence type="predicted"/>
<reference evidence="1 2" key="1">
    <citation type="submission" date="2020-05" db="EMBL/GenBank/DDBJ databases">
        <authorList>
            <person name="Ruan W."/>
            <person name="Jeon C.O."/>
            <person name="Chun B.H."/>
        </authorList>
    </citation>
    <scope>NUCLEOTIDE SEQUENCE [LARGE SCALE GENOMIC DNA]</scope>
    <source>
        <strain evidence="1 2">TBZ9</strain>
    </source>
</reference>
<sequence length="48" mass="5326">METVYADEMVQICMVAPMAAEPLAWDSDEIASLSAFVVDAQARYNEEN</sequence>
<name>A0A7Y3TWL7_9GAMM</name>
<accession>A0A7Y3TWL7</accession>
<keyword evidence="2" id="KW-1185">Reference proteome</keyword>
<dbReference type="Proteomes" id="UP000588806">
    <property type="component" value="Unassembled WGS sequence"/>
</dbReference>
<organism evidence="1 2">
    <name type="scientific">Vreelandella azerica</name>
    <dbReference type="NCBI Taxonomy" id="2732867"/>
    <lineage>
        <taxon>Bacteria</taxon>
        <taxon>Pseudomonadati</taxon>
        <taxon>Pseudomonadota</taxon>
        <taxon>Gammaproteobacteria</taxon>
        <taxon>Oceanospirillales</taxon>
        <taxon>Halomonadaceae</taxon>
        <taxon>Vreelandella</taxon>
    </lineage>
</organism>
<reference evidence="1 2" key="2">
    <citation type="submission" date="2020-06" db="EMBL/GenBank/DDBJ databases">
        <title>Halomonas songnenensis sp. nov., a moderately halophilic bacterium isolated from saline and alkaline soils.</title>
        <authorList>
            <person name="Jiang J."/>
            <person name="Pan Y."/>
        </authorList>
    </citation>
    <scope>NUCLEOTIDE SEQUENCE [LARGE SCALE GENOMIC DNA]</scope>
    <source>
        <strain evidence="1 2">TBZ9</strain>
    </source>
</reference>
<comment type="caution">
    <text evidence="1">The sequence shown here is derived from an EMBL/GenBank/DDBJ whole genome shotgun (WGS) entry which is preliminary data.</text>
</comment>
<evidence type="ECO:0000313" key="2">
    <source>
        <dbReference type="Proteomes" id="UP000588806"/>
    </source>
</evidence>
<dbReference type="InterPro" id="IPR036909">
    <property type="entry name" value="Cyt_c-like_dom_sf"/>
</dbReference>
<dbReference type="EMBL" id="JABFHI010000002">
    <property type="protein sequence ID" value="NOG31475.1"/>
    <property type="molecule type" value="Genomic_DNA"/>
</dbReference>
<protein>
    <submittedName>
        <fullName evidence="1">Uncharacterized protein</fullName>
    </submittedName>
</protein>
<dbReference type="GO" id="GO:0009055">
    <property type="term" value="F:electron transfer activity"/>
    <property type="evidence" value="ECO:0007669"/>
    <property type="project" value="InterPro"/>
</dbReference>
<dbReference type="Gene3D" id="1.10.760.10">
    <property type="entry name" value="Cytochrome c-like domain"/>
    <property type="match status" value="1"/>
</dbReference>
<evidence type="ECO:0000313" key="1">
    <source>
        <dbReference type="EMBL" id="NOG31475.1"/>
    </source>
</evidence>
<gene>
    <name evidence="1" type="ORF">HLB35_06270</name>
</gene>
<dbReference type="RefSeq" id="WP_171701925.1">
    <property type="nucleotide sequence ID" value="NZ_JABFHI010000002.1"/>
</dbReference>